<evidence type="ECO:0000313" key="5">
    <source>
        <dbReference type="Proteomes" id="UP001198151"/>
    </source>
</evidence>
<comment type="pathway">
    <text evidence="1">Cofactor biosynthesis; thiamine diphosphate biosynthesis.</text>
</comment>
<gene>
    <name evidence="4" type="ORF">LKD70_08715</name>
</gene>
<dbReference type="RefSeq" id="WP_227707639.1">
    <property type="nucleotide sequence ID" value="NZ_JAJEQX010000013.1"/>
</dbReference>
<comment type="caution">
    <text evidence="4">The sequence shown here is derived from an EMBL/GenBank/DDBJ whole genome shotgun (WGS) entry which is preliminary data.</text>
</comment>
<feature type="domain" description="Thiamine phosphate synthase/TenI" evidence="3">
    <location>
        <begin position="12"/>
        <end position="209"/>
    </location>
</feature>
<evidence type="ECO:0000259" key="3">
    <source>
        <dbReference type="Pfam" id="PF02581"/>
    </source>
</evidence>
<dbReference type="InterPro" id="IPR022998">
    <property type="entry name" value="ThiamineP_synth_TenI"/>
</dbReference>
<dbReference type="EMBL" id="JAJEQX010000013">
    <property type="protein sequence ID" value="MCC2254498.1"/>
    <property type="molecule type" value="Genomic_DNA"/>
</dbReference>
<proteinExistence type="predicted"/>
<name>A0ABS8FX08_9FIRM</name>
<dbReference type="SUPFAM" id="SSF51391">
    <property type="entry name" value="Thiamin phosphate synthase"/>
    <property type="match status" value="1"/>
</dbReference>
<dbReference type="PANTHER" id="PTHR20857">
    <property type="entry name" value="THIAMINE-PHOSPHATE PYROPHOSPHORYLASE"/>
    <property type="match status" value="1"/>
</dbReference>
<dbReference type="Pfam" id="PF02581">
    <property type="entry name" value="TMP-TENI"/>
    <property type="match status" value="1"/>
</dbReference>
<organism evidence="4 5">
    <name type="scientific">Ruminococcus turbiniformis</name>
    <dbReference type="NCBI Taxonomy" id="2881258"/>
    <lineage>
        <taxon>Bacteria</taxon>
        <taxon>Bacillati</taxon>
        <taxon>Bacillota</taxon>
        <taxon>Clostridia</taxon>
        <taxon>Eubacteriales</taxon>
        <taxon>Oscillospiraceae</taxon>
        <taxon>Ruminococcus</taxon>
    </lineage>
</organism>
<dbReference type="InterPro" id="IPR036206">
    <property type="entry name" value="ThiamineP_synth_sf"/>
</dbReference>
<evidence type="ECO:0000256" key="1">
    <source>
        <dbReference type="ARBA" id="ARBA00004948"/>
    </source>
</evidence>
<protein>
    <submittedName>
        <fullName evidence="4">Thiamine phosphate synthase</fullName>
    </submittedName>
</protein>
<evidence type="ECO:0000313" key="4">
    <source>
        <dbReference type="EMBL" id="MCC2254498.1"/>
    </source>
</evidence>
<dbReference type="CDD" id="cd00564">
    <property type="entry name" value="TMP_TenI"/>
    <property type="match status" value="1"/>
</dbReference>
<dbReference type="Proteomes" id="UP001198151">
    <property type="component" value="Unassembled WGS sequence"/>
</dbReference>
<dbReference type="InterPro" id="IPR013785">
    <property type="entry name" value="Aldolase_TIM"/>
</dbReference>
<keyword evidence="2" id="KW-0784">Thiamine biosynthesis</keyword>
<evidence type="ECO:0000256" key="2">
    <source>
        <dbReference type="ARBA" id="ARBA00022977"/>
    </source>
</evidence>
<reference evidence="4 5" key="1">
    <citation type="submission" date="2021-10" db="EMBL/GenBank/DDBJ databases">
        <title>Anaerobic single-cell dispensing facilitates the cultivation of human gut bacteria.</title>
        <authorList>
            <person name="Afrizal A."/>
        </authorList>
    </citation>
    <scope>NUCLEOTIDE SEQUENCE [LARGE SCALE GENOMIC DNA]</scope>
    <source>
        <strain evidence="4 5">CLA-AA-H200</strain>
    </source>
</reference>
<dbReference type="PANTHER" id="PTHR20857:SF15">
    <property type="entry name" value="THIAMINE-PHOSPHATE SYNTHASE"/>
    <property type="match status" value="1"/>
</dbReference>
<dbReference type="Gene3D" id="3.20.20.70">
    <property type="entry name" value="Aldolase class I"/>
    <property type="match status" value="1"/>
</dbReference>
<accession>A0ABS8FX08</accession>
<keyword evidence="5" id="KW-1185">Reference proteome</keyword>
<sequence>MYKEIDFSNIIAVSNRSLSRLPYLEQVERICSFHPKAFLLREKDLPEEEYLKLAREVNKICVRHGVALIPHFYPEAAESLGLDVVHLPLWKLKTVREAENTRTAEDARAAEAASLDTDTAYLHFRIGVSVHSAEEAREAVRLGASYLTAGHVFLTDCKKGLPARGLDFLREVCESVPVPVYGIGGIHLDAEQIGAVLRQGAAGVCIMSGMMRM</sequence>